<comment type="caution">
    <text evidence="1">The sequence shown here is derived from an EMBL/GenBank/DDBJ whole genome shotgun (WGS) entry which is preliminary data.</text>
</comment>
<name>A0A931IIE0_9NOCA</name>
<organism evidence="1 2">
    <name type="scientific">Nocardia bovistercoris</name>
    <dbReference type="NCBI Taxonomy" id="2785916"/>
    <lineage>
        <taxon>Bacteria</taxon>
        <taxon>Bacillati</taxon>
        <taxon>Actinomycetota</taxon>
        <taxon>Actinomycetes</taxon>
        <taxon>Mycobacteriales</taxon>
        <taxon>Nocardiaceae</taxon>
        <taxon>Nocardia</taxon>
    </lineage>
</organism>
<accession>A0A931IIE0</accession>
<gene>
    <name evidence="1" type="ORF">IT779_32065</name>
</gene>
<dbReference type="Proteomes" id="UP000655751">
    <property type="component" value="Unassembled WGS sequence"/>
</dbReference>
<proteinExistence type="predicted"/>
<dbReference type="RefSeq" id="WP_196153217.1">
    <property type="nucleotide sequence ID" value="NZ_JADMLG010000018.1"/>
</dbReference>
<evidence type="ECO:0000313" key="2">
    <source>
        <dbReference type="Proteomes" id="UP000655751"/>
    </source>
</evidence>
<sequence length="196" mass="20548">MGITGSVRLFGWFGDPDLAGTAAEFAEEFYTVAADAGLSVDSDEVDRDPGQFGAAGAYAIDHAEPDKFGVEAVALAAVTFVAAPLAGWAVEKVADAVWSRLGSAFERLRPAAASTRPSDRIVVLRTVYSEDQAVVEVTADLAEVSGEALVGYLALAQDRARFVAAGLPEGEVRIIQFVVGADGLSVPTVVTENRRM</sequence>
<keyword evidence="2" id="KW-1185">Reference proteome</keyword>
<reference evidence="1" key="1">
    <citation type="submission" date="2020-11" db="EMBL/GenBank/DDBJ databases">
        <title>Nocardia NEAU-351.nov., a novel actinomycete isolated from the cow dung.</title>
        <authorList>
            <person name="Zhang X."/>
        </authorList>
    </citation>
    <scope>NUCLEOTIDE SEQUENCE</scope>
    <source>
        <strain evidence="1">NEAU-351</strain>
    </source>
</reference>
<dbReference type="EMBL" id="JADMLG010000018">
    <property type="protein sequence ID" value="MBH0780916.1"/>
    <property type="molecule type" value="Genomic_DNA"/>
</dbReference>
<dbReference type="AlphaFoldDB" id="A0A931IIE0"/>
<evidence type="ECO:0000313" key="1">
    <source>
        <dbReference type="EMBL" id="MBH0780916.1"/>
    </source>
</evidence>
<protein>
    <submittedName>
        <fullName evidence="1">Uncharacterized protein</fullName>
    </submittedName>
</protein>